<protein>
    <submittedName>
        <fullName evidence="1">Uncharacterized protein</fullName>
    </submittedName>
</protein>
<gene>
    <name evidence="1" type="ORF">PC117_g13163</name>
</gene>
<organism evidence="1 2">
    <name type="scientific">Phytophthora cactorum</name>
    <dbReference type="NCBI Taxonomy" id="29920"/>
    <lineage>
        <taxon>Eukaryota</taxon>
        <taxon>Sar</taxon>
        <taxon>Stramenopiles</taxon>
        <taxon>Oomycota</taxon>
        <taxon>Peronosporomycetes</taxon>
        <taxon>Peronosporales</taxon>
        <taxon>Peronosporaceae</taxon>
        <taxon>Phytophthora</taxon>
    </lineage>
</organism>
<dbReference type="EMBL" id="RCMK01000380">
    <property type="protein sequence ID" value="KAG2932330.1"/>
    <property type="molecule type" value="Genomic_DNA"/>
</dbReference>
<comment type="caution">
    <text evidence="1">The sequence shown here is derived from an EMBL/GenBank/DDBJ whole genome shotgun (WGS) entry which is preliminary data.</text>
</comment>
<evidence type="ECO:0000313" key="1">
    <source>
        <dbReference type="EMBL" id="KAG2932330.1"/>
    </source>
</evidence>
<name>A0A8T1D043_9STRA</name>
<reference evidence="1" key="1">
    <citation type="submission" date="2018-10" db="EMBL/GenBank/DDBJ databases">
        <title>Effector identification in a new, highly contiguous assembly of the strawberry crown rot pathogen Phytophthora cactorum.</title>
        <authorList>
            <person name="Armitage A.D."/>
            <person name="Nellist C.F."/>
            <person name="Bates H."/>
            <person name="Vickerstaff R.J."/>
            <person name="Harrison R.J."/>
        </authorList>
    </citation>
    <scope>NUCLEOTIDE SEQUENCE</scope>
    <source>
        <strain evidence="1">4040</strain>
    </source>
</reference>
<accession>A0A8T1D043</accession>
<sequence>MGGRLALSFFPTQSGDTWRCGMTYGEEGRNTRVPRVVNEERRQTSRRMYRVVQCKLGKGQERTPIGGRRHVASKNIFEDAVHPLSLTIRFRMGCC</sequence>
<evidence type="ECO:0000313" key="2">
    <source>
        <dbReference type="Proteomes" id="UP000736787"/>
    </source>
</evidence>
<dbReference type="Proteomes" id="UP000736787">
    <property type="component" value="Unassembled WGS sequence"/>
</dbReference>
<dbReference type="AlphaFoldDB" id="A0A8T1D043"/>
<proteinExistence type="predicted"/>